<name>A0AAD9R2I3_ACRCE</name>
<dbReference type="GO" id="GO:0061630">
    <property type="term" value="F:ubiquitin protein ligase activity"/>
    <property type="evidence" value="ECO:0007669"/>
    <property type="project" value="UniProtKB-EC"/>
</dbReference>
<keyword evidence="6" id="KW-0479">Metal-binding</keyword>
<dbReference type="InterPro" id="IPR045194">
    <property type="entry name" value="MGRN1/RNF157-like"/>
</dbReference>
<keyword evidence="5" id="KW-0519">Myristate</keyword>
<feature type="region of interest" description="Disordered" evidence="13">
    <location>
        <begin position="311"/>
        <end position="393"/>
    </location>
</feature>
<dbReference type="InterPro" id="IPR013083">
    <property type="entry name" value="Znf_RING/FYVE/PHD"/>
</dbReference>
<comment type="pathway">
    <text evidence="2">Protein modification; protein ubiquitination.</text>
</comment>
<evidence type="ECO:0000256" key="4">
    <source>
        <dbReference type="ARBA" id="ARBA00022679"/>
    </source>
</evidence>
<dbReference type="AlphaFoldDB" id="A0AAD9R2I3"/>
<keyword evidence="4" id="KW-0808">Transferase</keyword>
<evidence type="ECO:0000313" key="16">
    <source>
        <dbReference type="Proteomes" id="UP001249851"/>
    </source>
</evidence>
<dbReference type="InterPro" id="IPR058981">
    <property type="entry name" value="MGRN1/RNF157-like_N"/>
</dbReference>
<evidence type="ECO:0000256" key="10">
    <source>
        <dbReference type="ARBA" id="ARBA00023288"/>
    </source>
</evidence>
<feature type="compositionally biased region" description="Basic and acidic residues" evidence="13">
    <location>
        <begin position="430"/>
        <end position="442"/>
    </location>
</feature>
<evidence type="ECO:0000256" key="11">
    <source>
        <dbReference type="ARBA" id="ARBA00025721"/>
    </source>
</evidence>
<comment type="catalytic activity">
    <reaction evidence="1">
        <text>S-ubiquitinyl-[E2 ubiquitin-conjugating enzyme]-L-cysteine + [acceptor protein]-L-lysine = [E2 ubiquitin-conjugating enzyme]-L-cysteine + N(6)-ubiquitinyl-[acceptor protein]-L-lysine.</text>
        <dbReference type="EC" id="2.3.2.27"/>
    </reaction>
</comment>
<dbReference type="EC" id="2.3.2.27" evidence="3"/>
<dbReference type="PANTHER" id="PTHR22996">
    <property type="entry name" value="MAHOGUNIN"/>
    <property type="match status" value="1"/>
</dbReference>
<feature type="compositionally biased region" description="Polar residues" evidence="13">
    <location>
        <begin position="341"/>
        <end position="350"/>
    </location>
</feature>
<evidence type="ECO:0000256" key="6">
    <source>
        <dbReference type="ARBA" id="ARBA00022723"/>
    </source>
</evidence>
<comment type="caution">
    <text evidence="15">The sequence shown here is derived from an EMBL/GenBank/DDBJ whole genome shotgun (WGS) entry which is preliminary data.</text>
</comment>
<dbReference type="EMBL" id="JARQWQ010000005">
    <property type="protein sequence ID" value="KAK2571929.1"/>
    <property type="molecule type" value="Genomic_DNA"/>
</dbReference>
<dbReference type="SUPFAM" id="SSF57850">
    <property type="entry name" value="RING/U-box"/>
    <property type="match status" value="1"/>
</dbReference>
<evidence type="ECO:0000256" key="5">
    <source>
        <dbReference type="ARBA" id="ARBA00022707"/>
    </source>
</evidence>
<reference evidence="15" key="2">
    <citation type="journal article" date="2023" name="Science">
        <title>Genomic signatures of disease resistance in endangered staghorn corals.</title>
        <authorList>
            <person name="Vollmer S.V."/>
            <person name="Selwyn J.D."/>
            <person name="Despard B.A."/>
            <person name="Roesel C.L."/>
        </authorList>
    </citation>
    <scope>NUCLEOTIDE SEQUENCE</scope>
    <source>
        <strain evidence="15">K2</strain>
    </source>
</reference>
<evidence type="ECO:0000256" key="9">
    <source>
        <dbReference type="ARBA" id="ARBA00022833"/>
    </source>
</evidence>
<dbReference type="Pfam" id="PF26192">
    <property type="entry name" value="RNF157-like_N"/>
    <property type="match status" value="1"/>
</dbReference>
<dbReference type="InterPro" id="IPR001841">
    <property type="entry name" value="Znf_RING"/>
</dbReference>
<evidence type="ECO:0000259" key="14">
    <source>
        <dbReference type="PROSITE" id="PS50089"/>
    </source>
</evidence>
<dbReference type="PROSITE" id="PS50089">
    <property type="entry name" value="ZF_RING_2"/>
    <property type="match status" value="1"/>
</dbReference>
<evidence type="ECO:0000256" key="12">
    <source>
        <dbReference type="PROSITE-ProRule" id="PRU00175"/>
    </source>
</evidence>
<evidence type="ECO:0000256" key="2">
    <source>
        <dbReference type="ARBA" id="ARBA00004906"/>
    </source>
</evidence>
<comment type="similarity">
    <text evidence="11">Belongs to the RING-type zinc finger family. LOG2 subfamily.</text>
</comment>
<keyword evidence="7 12" id="KW-0863">Zinc-finger</keyword>
<keyword evidence="10" id="KW-0449">Lipoprotein</keyword>
<evidence type="ECO:0000256" key="7">
    <source>
        <dbReference type="ARBA" id="ARBA00022771"/>
    </source>
</evidence>
<dbReference type="InterPro" id="IPR045195">
    <property type="entry name" value="LOG2-like_mRING_C3HC5"/>
</dbReference>
<feature type="domain" description="RING-type" evidence="14">
    <location>
        <begin position="212"/>
        <end position="251"/>
    </location>
</feature>
<feature type="compositionally biased region" description="Low complexity" evidence="13">
    <location>
        <begin position="451"/>
        <end position="465"/>
    </location>
</feature>
<dbReference type="CDD" id="cd16789">
    <property type="entry name" value="mRING-HC-C3HC5_MGRN1-like"/>
    <property type="match status" value="1"/>
</dbReference>
<dbReference type="PANTHER" id="PTHR22996:SF0">
    <property type="entry name" value="RE60872P-RELATED"/>
    <property type="match status" value="1"/>
</dbReference>
<evidence type="ECO:0000313" key="15">
    <source>
        <dbReference type="EMBL" id="KAK2571929.1"/>
    </source>
</evidence>
<gene>
    <name evidence="15" type="ORF">P5673_003344</name>
</gene>
<dbReference type="SMART" id="SM00184">
    <property type="entry name" value="RING"/>
    <property type="match status" value="1"/>
</dbReference>
<accession>A0AAD9R2I3</accession>
<dbReference type="Gene3D" id="3.30.40.10">
    <property type="entry name" value="Zinc/RING finger domain, C3HC4 (zinc finger)"/>
    <property type="match status" value="1"/>
</dbReference>
<organism evidence="15 16">
    <name type="scientific">Acropora cervicornis</name>
    <name type="common">Staghorn coral</name>
    <dbReference type="NCBI Taxonomy" id="6130"/>
    <lineage>
        <taxon>Eukaryota</taxon>
        <taxon>Metazoa</taxon>
        <taxon>Cnidaria</taxon>
        <taxon>Anthozoa</taxon>
        <taxon>Hexacorallia</taxon>
        <taxon>Scleractinia</taxon>
        <taxon>Astrocoeniina</taxon>
        <taxon>Acroporidae</taxon>
        <taxon>Acropora</taxon>
    </lineage>
</organism>
<keyword evidence="9" id="KW-0862">Zinc</keyword>
<dbReference type="GO" id="GO:0008270">
    <property type="term" value="F:zinc ion binding"/>
    <property type="evidence" value="ECO:0007669"/>
    <property type="project" value="UniProtKB-KW"/>
</dbReference>
<dbReference type="GO" id="GO:0005737">
    <property type="term" value="C:cytoplasm"/>
    <property type="evidence" value="ECO:0007669"/>
    <property type="project" value="TreeGrafter"/>
</dbReference>
<evidence type="ECO:0000256" key="13">
    <source>
        <dbReference type="SAM" id="MobiDB-lite"/>
    </source>
</evidence>
<dbReference type="GO" id="GO:0016567">
    <property type="term" value="P:protein ubiquitination"/>
    <property type="evidence" value="ECO:0007669"/>
    <property type="project" value="TreeGrafter"/>
</dbReference>
<proteinExistence type="inferred from homology"/>
<evidence type="ECO:0000256" key="8">
    <source>
        <dbReference type="ARBA" id="ARBA00022786"/>
    </source>
</evidence>
<feature type="compositionally biased region" description="Basic and acidic residues" evidence="13">
    <location>
        <begin position="356"/>
        <end position="373"/>
    </location>
</feature>
<dbReference type="FunFam" id="3.30.40.10:FF:000013">
    <property type="entry name" value="E3 ubiquitin-protein ligase MGRN1 isoform 1"/>
    <property type="match status" value="1"/>
</dbReference>
<keyword evidence="16" id="KW-1185">Reference proteome</keyword>
<dbReference type="Pfam" id="PF13920">
    <property type="entry name" value="zf-C3HC4_3"/>
    <property type="match status" value="1"/>
</dbReference>
<reference evidence="15" key="1">
    <citation type="journal article" date="2023" name="G3 (Bethesda)">
        <title>Whole genome assembly and annotation of the endangered Caribbean coral Acropora cervicornis.</title>
        <authorList>
            <person name="Selwyn J.D."/>
            <person name="Vollmer S.V."/>
        </authorList>
    </citation>
    <scope>NUCLEOTIDE SEQUENCE</scope>
    <source>
        <strain evidence="15">K2</strain>
    </source>
</reference>
<feature type="region of interest" description="Disordered" evidence="13">
    <location>
        <begin position="406"/>
        <end position="466"/>
    </location>
</feature>
<protein>
    <recommendedName>
        <fullName evidence="3">RING-type E3 ubiquitin transferase</fullName>
        <ecNumber evidence="3">2.3.2.27</ecNumber>
    </recommendedName>
</protein>
<evidence type="ECO:0000256" key="1">
    <source>
        <dbReference type="ARBA" id="ARBA00000900"/>
    </source>
</evidence>
<feature type="compositionally biased region" description="Basic and acidic residues" evidence="13">
    <location>
        <begin position="325"/>
        <end position="337"/>
    </location>
</feature>
<sequence>MGNRFSRQNEGVEDLESTSHPYRYPQLLGKNFFADYFLMGGSRFETPGPDAYLFGENADLNLLNPKPVSFPYPQSPGNEPTKTLRSLVNLRKDSLKLVKSSDHKSYFIEFVFDADVKCSVTIHYKATEDLSTGLAIYTSREPFASSPKSYFSKGSGQLEFCPLKSSFFPVVVQIDVDGLCYLLQEIYGIENKVNQKSVKEEEYDLEETGLECVICMSDMRDTLILPCRHLCLCRECAESLRYQANNCPICRSPFHALLQIRAFVKKDGNARPQGNENDEDTWPGYEEMPLVEALNGTIRPDDIPEEAIARMRRRSASSIRSSGRRRIDSARSQRYVERSLSACSGMSRPSTAAGRSRLERASSATDRRVESREAFSQGEARGDTENTAVDFLPRRDAEIEELKNSRRLEELTSAHSEERATVPVFSSSKTQEDDSQDHKVHVDVSLPGTPLSSDLSGRSSRSAGSITATTPTYVRLEETTGEATVHIVST</sequence>
<dbReference type="Proteomes" id="UP001249851">
    <property type="component" value="Unassembled WGS sequence"/>
</dbReference>
<feature type="compositionally biased region" description="Basic and acidic residues" evidence="13">
    <location>
        <begin position="406"/>
        <end position="420"/>
    </location>
</feature>
<keyword evidence="8" id="KW-0833">Ubl conjugation pathway</keyword>
<evidence type="ECO:0000256" key="3">
    <source>
        <dbReference type="ARBA" id="ARBA00012483"/>
    </source>
</evidence>